<organism evidence="6 7">
    <name type="scientific">Hoyosella rhizosphaerae</name>
    <dbReference type="NCBI Taxonomy" id="1755582"/>
    <lineage>
        <taxon>Bacteria</taxon>
        <taxon>Bacillati</taxon>
        <taxon>Actinomycetota</taxon>
        <taxon>Actinomycetes</taxon>
        <taxon>Mycobacteriales</taxon>
        <taxon>Hoyosellaceae</taxon>
        <taxon>Hoyosella</taxon>
    </lineage>
</organism>
<dbReference type="InterPro" id="IPR027417">
    <property type="entry name" value="P-loop_NTPase"/>
</dbReference>
<dbReference type="PROSITE" id="PS50893">
    <property type="entry name" value="ABC_TRANSPORTER_2"/>
    <property type="match status" value="1"/>
</dbReference>
<evidence type="ECO:0000256" key="3">
    <source>
        <dbReference type="ARBA" id="ARBA00022741"/>
    </source>
</evidence>
<dbReference type="GO" id="GO:0005524">
    <property type="term" value="F:ATP binding"/>
    <property type="evidence" value="ECO:0007669"/>
    <property type="project" value="UniProtKB-KW"/>
</dbReference>
<keyword evidence="3" id="KW-0547">Nucleotide-binding</keyword>
<dbReference type="PANTHER" id="PTHR43776">
    <property type="entry name" value="TRANSPORT ATP-BINDING PROTEIN"/>
    <property type="match status" value="1"/>
</dbReference>
<evidence type="ECO:0000259" key="5">
    <source>
        <dbReference type="PROSITE" id="PS50893"/>
    </source>
</evidence>
<dbReference type="EMBL" id="BMJH01000001">
    <property type="protein sequence ID" value="GGC57116.1"/>
    <property type="molecule type" value="Genomic_DNA"/>
</dbReference>
<dbReference type="GO" id="GO:0016887">
    <property type="term" value="F:ATP hydrolysis activity"/>
    <property type="evidence" value="ECO:0007669"/>
    <property type="project" value="InterPro"/>
</dbReference>
<dbReference type="InterPro" id="IPR050319">
    <property type="entry name" value="ABC_transp_ATP-bind"/>
</dbReference>
<keyword evidence="4 6" id="KW-0067">ATP-binding</keyword>
<sequence length="207" mass="22031">MLSARNITVRYGANTVLSDADFDLKRGEIVGLTGESGSGKTTLARVLTGLTTPQNGTVTIAGQHLKSAPRGHTALIFQSPRNATNPRHTLARVISEPARLRGTSSPDDTTRLAEAVGLTQDLLERRPHEVSDGQLQRACVARAFAQQPQFVVCDEATAMLDAATTAAIVRALVHHGTTHNVGVLLISHDNALLRACTSRIETLAVVD</sequence>
<dbReference type="Proteomes" id="UP000641514">
    <property type="component" value="Unassembled WGS sequence"/>
</dbReference>
<accession>A0A916U1L8</accession>
<feature type="domain" description="ABC transporter" evidence="5">
    <location>
        <begin position="2"/>
        <end position="206"/>
    </location>
</feature>
<proteinExistence type="inferred from homology"/>
<keyword evidence="2" id="KW-0813">Transport</keyword>
<dbReference type="Pfam" id="PF00005">
    <property type="entry name" value="ABC_tran"/>
    <property type="match status" value="1"/>
</dbReference>
<evidence type="ECO:0000313" key="7">
    <source>
        <dbReference type="Proteomes" id="UP000641514"/>
    </source>
</evidence>
<dbReference type="AlphaFoldDB" id="A0A916U1L8"/>
<dbReference type="Gene3D" id="3.40.50.300">
    <property type="entry name" value="P-loop containing nucleotide triphosphate hydrolases"/>
    <property type="match status" value="1"/>
</dbReference>
<name>A0A916U1L8_9ACTN</name>
<dbReference type="SUPFAM" id="SSF52540">
    <property type="entry name" value="P-loop containing nucleoside triphosphate hydrolases"/>
    <property type="match status" value="1"/>
</dbReference>
<dbReference type="PANTHER" id="PTHR43776:SF7">
    <property type="entry name" value="D,D-DIPEPTIDE TRANSPORT ATP-BINDING PROTEIN DDPF-RELATED"/>
    <property type="match status" value="1"/>
</dbReference>
<gene>
    <name evidence="6" type="ORF">GCM10011410_07080</name>
</gene>
<evidence type="ECO:0000256" key="1">
    <source>
        <dbReference type="ARBA" id="ARBA00005417"/>
    </source>
</evidence>
<comment type="caution">
    <text evidence="6">The sequence shown here is derived from an EMBL/GenBank/DDBJ whole genome shotgun (WGS) entry which is preliminary data.</text>
</comment>
<comment type="similarity">
    <text evidence="1">Belongs to the ABC transporter superfamily.</text>
</comment>
<dbReference type="InterPro" id="IPR003593">
    <property type="entry name" value="AAA+_ATPase"/>
</dbReference>
<reference evidence="6" key="1">
    <citation type="journal article" date="2014" name="Int. J. Syst. Evol. Microbiol.">
        <title>Complete genome sequence of Corynebacterium casei LMG S-19264T (=DSM 44701T), isolated from a smear-ripened cheese.</title>
        <authorList>
            <consortium name="US DOE Joint Genome Institute (JGI-PGF)"/>
            <person name="Walter F."/>
            <person name="Albersmeier A."/>
            <person name="Kalinowski J."/>
            <person name="Ruckert C."/>
        </authorList>
    </citation>
    <scope>NUCLEOTIDE SEQUENCE</scope>
    <source>
        <strain evidence="6">CGMCC 1.15478</strain>
    </source>
</reference>
<evidence type="ECO:0000313" key="6">
    <source>
        <dbReference type="EMBL" id="GGC57116.1"/>
    </source>
</evidence>
<reference evidence="6" key="2">
    <citation type="submission" date="2020-09" db="EMBL/GenBank/DDBJ databases">
        <authorList>
            <person name="Sun Q."/>
            <person name="Zhou Y."/>
        </authorList>
    </citation>
    <scope>NUCLEOTIDE SEQUENCE</scope>
    <source>
        <strain evidence="6">CGMCC 1.15478</strain>
    </source>
</reference>
<dbReference type="RefSeq" id="WP_188670703.1">
    <property type="nucleotide sequence ID" value="NZ_BMJH01000001.1"/>
</dbReference>
<evidence type="ECO:0000256" key="4">
    <source>
        <dbReference type="ARBA" id="ARBA00022840"/>
    </source>
</evidence>
<keyword evidence="7" id="KW-1185">Reference proteome</keyword>
<evidence type="ECO:0000256" key="2">
    <source>
        <dbReference type="ARBA" id="ARBA00022448"/>
    </source>
</evidence>
<protein>
    <submittedName>
        <fullName evidence="6">ABC transporter ATP-binding protein</fullName>
    </submittedName>
</protein>
<dbReference type="InterPro" id="IPR003439">
    <property type="entry name" value="ABC_transporter-like_ATP-bd"/>
</dbReference>
<dbReference type="GO" id="GO:0055085">
    <property type="term" value="P:transmembrane transport"/>
    <property type="evidence" value="ECO:0007669"/>
    <property type="project" value="UniProtKB-ARBA"/>
</dbReference>
<dbReference type="SMART" id="SM00382">
    <property type="entry name" value="AAA"/>
    <property type="match status" value="1"/>
</dbReference>